<keyword evidence="2" id="KW-1185">Reference proteome</keyword>
<sequence length="56" mass="6480">RVGILNIRFGSGGIKPNGLHSDTETIINKNNKFPNYVGFSWLRLIVLCWELMRRFS</sequence>
<name>A0AAD7Z8R1_DIPPU</name>
<comment type="caution">
    <text evidence="1">The sequence shown here is derived from an EMBL/GenBank/DDBJ whole genome shotgun (WGS) entry which is preliminary data.</text>
</comment>
<feature type="non-terminal residue" evidence="1">
    <location>
        <position position="1"/>
    </location>
</feature>
<reference evidence="1" key="1">
    <citation type="journal article" date="2023" name="IScience">
        <title>Live-bearing cockroach genome reveals convergent evolutionary mechanisms linked to viviparity in insects and beyond.</title>
        <authorList>
            <person name="Fouks B."/>
            <person name="Harrison M.C."/>
            <person name="Mikhailova A.A."/>
            <person name="Marchal E."/>
            <person name="English S."/>
            <person name="Carruthers M."/>
            <person name="Jennings E.C."/>
            <person name="Chiamaka E.L."/>
            <person name="Frigard R.A."/>
            <person name="Pippel M."/>
            <person name="Attardo G.M."/>
            <person name="Benoit J.B."/>
            <person name="Bornberg-Bauer E."/>
            <person name="Tobe S.S."/>
        </authorList>
    </citation>
    <scope>NUCLEOTIDE SEQUENCE</scope>
    <source>
        <strain evidence="1">Stay&amp;Tobe</strain>
    </source>
</reference>
<gene>
    <name evidence="1" type="ORF">L9F63_007294</name>
</gene>
<dbReference type="EMBL" id="JASPKZ010009819">
    <property type="protein sequence ID" value="KAJ9575836.1"/>
    <property type="molecule type" value="Genomic_DNA"/>
</dbReference>
<reference evidence="1" key="2">
    <citation type="submission" date="2023-05" db="EMBL/GenBank/DDBJ databases">
        <authorList>
            <person name="Fouks B."/>
        </authorList>
    </citation>
    <scope>NUCLEOTIDE SEQUENCE</scope>
    <source>
        <strain evidence="1">Stay&amp;Tobe</strain>
        <tissue evidence="1">Testes</tissue>
    </source>
</reference>
<dbReference type="Proteomes" id="UP001233999">
    <property type="component" value="Unassembled WGS sequence"/>
</dbReference>
<dbReference type="AlphaFoldDB" id="A0AAD7Z8R1"/>
<organism evidence="1 2">
    <name type="scientific">Diploptera punctata</name>
    <name type="common">Pacific beetle cockroach</name>
    <dbReference type="NCBI Taxonomy" id="6984"/>
    <lineage>
        <taxon>Eukaryota</taxon>
        <taxon>Metazoa</taxon>
        <taxon>Ecdysozoa</taxon>
        <taxon>Arthropoda</taxon>
        <taxon>Hexapoda</taxon>
        <taxon>Insecta</taxon>
        <taxon>Pterygota</taxon>
        <taxon>Neoptera</taxon>
        <taxon>Polyneoptera</taxon>
        <taxon>Dictyoptera</taxon>
        <taxon>Blattodea</taxon>
        <taxon>Blaberoidea</taxon>
        <taxon>Blaberidae</taxon>
        <taxon>Diplopterinae</taxon>
        <taxon>Diploptera</taxon>
    </lineage>
</organism>
<accession>A0AAD7Z8R1</accession>
<evidence type="ECO:0000313" key="2">
    <source>
        <dbReference type="Proteomes" id="UP001233999"/>
    </source>
</evidence>
<protein>
    <submittedName>
        <fullName evidence="1">Uncharacterized protein</fullName>
    </submittedName>
</protein>
<proteinExistence type="predicted"/>
<evidence type="ECO:0000313" key="1">
    <source>
        <dbReference type="EMBL" id="KAJ9575836.1"/>
    </source>
</evidence>
<feature type="non-terminal residue" evidence="1">
    <location>
        <position position="56"/>
    </location>
</feature>